<dbReference type="EMBL" id="QJKJ01014688">
    <property type="protein sequence ID" value="RDX63827.1"/>
    <property type="molecule type" value="Genomic_DNA"/>
</dbReference>
<dbReference type="AlphaFoldDB" id="A0A371ECR6"/>
<gene>
    <name evidence="1" type="ORF">CR513_57694</name>
</gene>
<comment type="caution">
    <text evidence="1">The sequence shown here is derived from an EMBL/GenBank/DDBJ whole genome shotgun (WGS) entry which is preliminary data.</text>
</comment>
<sequence length="62" mass="6857">MISPSTLASVPLDVVAVSLSSTLIQGKWTITPVLHNATIVVCYSLPNWLYFKFFITIVVLTF</sequence>
<reference evidence="1" key="1">
    <citation type="submission" date="2018-05" db="EMBL/GenBank/DDBJ databases">
        <title>Draft genome of Mucuna pruriens seed.</title>
        <authorList>
            <person name="Nnadi N.E."/>
            <person name="Vos R."/>
            <person name="Hasami M.H."/>
            <person name="Devisetty U.K."/>
            <person name="Aguiy J.C."/>
        </authorList>
    </citation>
    <scope>NUCLEOTIDE SEQUENCE [LARGE SCALE GENOMIC DNA]</scope>
    <source>
        <strain evidence="1">JCA_2017</strain>
    </source>
</reference>
<keyword evidence="2" id="KW-1185">Reference proteome</keyword>
<proteinExistence type="predicted"/>
<feature type="non-terminal residue" evidence="1">
    <location>
        <position position="1"/>
    </location>
</feature>
<protein>
    <submittedName>
        <fullName evidence="1">Uncharacterized protein</fullName>
    </submittedName>
</protein>
<name>A0A371ECR6_MUCPR</name>
<evidence type="ECO:0000313" key="1">
    <source>
        <dbReference type="EMBL" id="RDX63827.1"/>
    </source>
</evidence>
<evidence type="ECO:0000313" key="2">
    <source>
        <dbReference type="Proteomes" id="UP000257109"/>
    </source>
</evidence>
<organism evidence="1 2">
    <name type="scientific">Mucuna pruriens</name>
    <name type="common">Velvet bean</name>
    <name type="synonym">Dolichos pruriens</name>
    <dbReference type="NCBI Taxonomy" id="157652"/>
    <lineage>
        <taxon>Eukaryota</taxon>
        <taxon>Viridiplantae</taxon>
        <taxon>Streptophyta</taxon>
        <taxon>Embryophyta</taxon>
        <taxon>Tracheophyta</taxon>
        <taxon>Spermatophyta</taxon>
        <taxon>Magnoliopsida</taxon>
        <taxon>eudicotyledons</taxon>
        <taxon>Gunneridae</taxon>
        <taxon>Pentapetalae</taxon>
        <taxon>rosids</taxon>
        <taxon>fabids</taxon>
        <taxon>Fabales</taxon>
        <taxon>Fabaceae</taxon>
        <taxon>Papilionoideae</taxon>
        <taxon>50 kb inversion clade</taxon>
        <taxon>NPAAA clade</taxon>
        <taxon>indigoferoid/millettioid clade</taxon>
        <taxon>Phaseoleae</taxon>
        <taxon>Mucuna</taxon>
    </lineage>
</organism>
<accession>A0A371ECR6</accession>
<dbReference type="Proteomes" id="UP000257109">
    <property type="component" value="Unassembled WGS sequence"/>
</dbReference>